<dbReference type="KEGG" id="pej:FYC62_02640"/>
<evidence type="ECO:0000313" key="2">
    <source>
        <dbReference type="Proteomes" id="UP000323653"/>
    </source>
</evidence>
<dbReference type="RefSeq" id="WP_149073806.1">
    <property type="nucleotide sequence ID" value="NZ_CP043329.1"/>
</dbReference>
<proteinExistence type="predicted"/>
<dbReference type="AlphaFoldDB" id="A0A5C0VFN1"/>
<name>A0A5C0VFN1_9SPHI</name>
<reference evidence="1 2" key="1">
    <citation type="submission" date="2019-08" db="EMBL/GenBank/DDBJ databases">
        <title>Pedobacter sp. nov., isolated from Han river, South Korea.</title>
        <authorList>
            <person name="Lee D.-H."/>
            <person name="Kim Y.-S."/>
            <person name="Hwang E.-M."/>
            <person name="Le Tran T.C."/>
            <person name="Cha C.-J."/>
        </authorList>
    </citation>
    <scope>NUCLEOTIDE SEQUENCE [LARGE SCALE GENOMIC DNA]</scope>
    <source>
        <strain evidence="1 2">CJ43</strain>
    </source>
</reference>
<gene>
    <name evidence="1" type="ORF">FYC62_02640</name>
</gene>
<organism evidence="1 2">
    <name type="scientific">Pedobacter aquae</name>
    <dbReference type="NCBI Taxonomy" id="2605747"/>
    <lineage>
        <taxon>Bacteria</taxon>
        <taxon>Pseudomonadati</taxon>
        <taxon>Bacteroidota</taxon>
        <taxon>Sphingobacteriia</taxon>
        <taxon>Sphingobacteriales</taxon>
        <taxon>Sphingobacteriaceae</taxon>
        <taxon>Pedobacter</taxon>
    </lineage>
</organism>
<keyword evidence="2" id="KW-1185">Reference proteome</keyword>
<accession>A0A5C0VFN1</accession>
<dbReference type="EMBL" id="CP043329">
    <property type="protein sequence ID" value="QEK50683.1"/>
    <property type="molecule type" value="Genomic_DNA"/>
</dbReference>
<sequence length="629" mass="73010">MTIRLRNPFKLRNSEKIDSDASFLRIYSPNVLESLVEKDKQQSLWNDILFIRSSPGAGKTSLLRIFEPTTLVTLFNSKSQTALKELREFLKKLHVVDNDKINLLGVSLHCTRNYENLEDLAISDAQKKRLFFALINARVITATIRGIIQLKQSDFPSDLDKISISYTNEHNYFKNISFPCTGKELYIWAENIEKKVFDAMDSFLPIEQIQPEGHDELFAFYALNVTNITFSGNNICNRILFMFDDTHKLSATQRTLLLKFILEKRGNQSIWISERLEALSNEDSLGSFMDRDYNEINLEEIWQNKESKFRAIAQNIAERRANVSTEDVTSFEENLEVNINEVTFNQNFINGFEKSLKNLEYFSEYTSKFDDWILYLKSHDGTSFEKARIARSAEILANKNMNVGQLTMDVPMTVQQLDALITSEIQNATEYFLAIENKIPYYFSFERLVKISSSNIDQFLQFSGDLFESMLSNKIASKNIILPTEVQEKILRRSVENRWDELPRLIPHSKLVIKLLQKFQEYAFKETNRPTIPYAPGVTGFAIKAPNKMKLIEERYWLEEEVARPLVDVLATCISYNLLERRTISQGKKGSESTTVYYLNRWLCVKFNLPLGYGGWRSLKSDDLLKWLK</sequence>
<protein>
    <submittedName>
        <fullName evidence="1">Uncharacterized protein</fullName>
    </submittedName>
</protein>
<evidence type="ECO:0000313" key="1">
    <source>
        <dbReference type="EMBL" id="QEK50683.1"/>
    </source>
</evidence>
<dbReference type="Proteomes" id="UP000323653">
    <property type="component" value="Chromosome"/>
</dbReference>